<accession>A0A0H2RU20</accession>
<evidence type="ECO:0000313" key="4">
    <source>
        <dbReference type="Proteomes" id="UP000053477"/>
    </source>
</evidence>
<dbReference type="Proteomes" id="UP000053477">
    <property type="component" value="Unassembled WGS sequence"/>
</dbReference>
<dbReference type="EMBL" id="KQ085929">
    <property type="protein sequence ID" value="KLO15485.1"/>
    <property type="molecule type" value="Genomic_DNA"/>
</dbReference>
<gene>
    <name evidence="3" type="ORF">SCHPADRAFT_263560</name>
</gene>
<name>A0A0H2RU20_9AGAM</name>
<dbReference type="PANTHER" id="PTHR10039">
    <property type="entry name" value="AMELOGENIN"/>
    <property type="match status" value="1"/>
</dbReference>
<sequence length="658" mass="74215">MDDRWLEGSRKTVMLDVDTWLRSSDKPNVLWISGNPGAGKTAIASEIVRKKNLDPSSDGCVEFFIKRGRPALDDPRTIWRSIAMGLVSLFSTTDMWHRSIKADILEVVTPNAGHLYPKNVSIDDQFRDLICRPLNNLFELTTSRRIVIVIDALDECSLSDTDQWSEFLGTVVKWSTELPKGCKLVLTSRSEPEIEEKLKGISQLLVLDTNNYVSESFRDIKDLFDKRFKEKVEPEKINDLARYADGLFIWATTVIEYVNHGTFAVRLKDVLRNMPAPDARDSDKIGALYGKILLRVGWERRNHPDELDRMSLVLASIIPGILCRPLPIRALGSLLSPNLEDINDVGDVAGKLNSIIACDGADKTPRIRHKSFPDFLSDWKRVEKTMTQVITEEYPKAEESEQARFLNLFSLVHQRALVAESCLLLMVRCTEDVNPIPLNADTLIALVYACIHWVNHIPDAEVGSDMTDSKPLVYSAPPGETLSRLQEGTLHWLKGLSLSGASPGSDAVLHKVATSVNVLHELRSFLVDSSDQLHPEAMRKFANTHPIMHRIKMALEVAGKLSEKKREITKALVMDMCDSLMYVTDDHPEARREYPKHGAAELMEIVVKSSRYVIDFASKDVALADFRKEISDYRKQVRDCRRESELVPNLVKKGFLSA</sequence>
<reference evidence="3 4" key="1">
    <citation type="submission" date="2015-04" db="EMBL/GenBank/DDBJ databases">
        <title>Complete genome sequence of Schizopora paradoxa KUC8140, a cosmopolitan wood degrader in East Asia.</title>
        <authorList>
            <consortium name="DOE Joint Genome Institute"/>
            <person name="Min B."/>
            <person name="Park H."/>
            <person name="Jang Y."/>
            <person name="Kim J.-J."/>
            <person name="Kim K.H."/>
            <person name="Pangilinan J."/>
            <person name="Lipzen A."/>
            <person name="Riley R."/>
            <person name="Grigoriev I.V."/>
            <person name="Spatafora J.W."/>
            <person name="Choi I.-G."/>
        </authorList>
    </citation>
    <scope>NUCLEOTIDE SEQUENCE [LARGE SCALE GENOMIC DNA]</scope>
    <source>
        <strain evidence="3 4">KUC8140</strain>
    </source>
</reference>
<evidence type="ECO:0000259" key="2">
    <source>
        <dbReference type="PROSITE" id="PS50837"/>
    </source>
</evidence>
<feature type="domain" description="NACHT" evidence="2">
    <location>
        <begin position="28"/>
        <end position="198"/>
    </location>
</feature>
<protein>
    <recommendedName>
        <fullName evidence="2">NACHT domain-containing protein</fullName>
    </recommendedName>
</protein>
<dbReference type="Gene3D" id="3.40.50.300">
    <property type="entry name" value="P-loop containing nucleotide triphosphate hydrolases"/>
    <property type="match status" value="1"/>
</dbReference>
<dbReference type="InterPro" id="IPR007111">
    <property type="entry name" value="NACHT_NTPase"/>
</dbReference>
<dbReference type="PANTHER" id="PTHR10039:SF15">
    <property type="entry name" value="NACHT DOMAIN-CONTAINING PROTEIN"/>
    <property type="match status" value="1"/>
</dbReference>
<evidence type="ECO:0000256" key="1">
    <source>
        <dbReference type="ARBA" id="ARBA00022737"/>
    </source>
</evidence>
<organism evidence="3 4">
    <name type="scientific">Schizopora paradoxa</name>
    <dbReference type="NCBI Taxonomy" id="27342"/>
    <lineage>
        <taxon>Eukaryota</taxon>
        <taxon>Fungi</taxon>
        <taxon>Dikarya</taxon>
        <taxon>Basidiomycota</taxon>
        <taxon>Agaricomycotina</taxon>
        <taxon>Agaricomycetes</taxon>
        <taxon>Hymenochaetales</taxon>
        <taxon>Schizoporaceae</taxon>
        <taxon>Schizopora</taxon>
    </lineage>
</organism>
<keyword evidence="4" id="KW-1185">Reference proteome</keyword>
<dbReference type="InParanoid" id="A0A0H2RU20"/>
<dbReference type="AlphaFoldDB" id="A0A0H2RU20"/>
<dbReference type="InterPro" id="IPR027417">
    <property type="entry name" value="P-loop_NTPase"/>
</dbReference>
<dbReference type="InterPro" id="IPR056884">
    <property type="entry name" value="NPHP3-like_N"/>
</dbReference>
<dbReference type="STRING" id="27342.A0A0H2RU20"/>
<dbReference type="PROSITE" id="PS50837">
    <property type="entry name" value="NACHT"/>
    <property type="match status" value="1"/>
</dbReference>
<proteinExistence type="predicted"/>
<evidence type="ECO:0000313" key="3">
    <source>
        <dbReference type="EMBL" id="KLO15485.1"/>
    </source>
</evidence>
<dbReference type="OrthoDB" id="163438at2759"/>
<dbReference type="SUPFAM" id="SSF52540">
    <property type="entry name" value="P-loop containing nucleoside triphosphate hydrolases"/>
    <property type="match status" value="1"/>
</dbReference>
<dbReference type="Pfam" id="PF24883">
    <property type="entry name" value="NPHP3_N"/>
    <property type="match status" value="1"/>
</dbReference>
<keyword evidence="1" id="KW-0677">Repeat</keyword>